<dbReference type="Gene3D" id="1.20.210.10">
    <property type="entry name" value="Cytochrome c oxidase-like, subunit I domain"/>
    <property type="match status" value="1"/>
</dbReference>
<dbReference type="PRINTS" id="PR01165">
    <property type="entry name" value="CYCOXIDASEI"/>
</dbReference>
<dbReference type="Pfam" id="PF00115">
    <property type="entry name" value="COX1"/>
    <property type="match status" value="1"/>
</dbReference>
<dbReference type="InterPro" id="IPR023616">
    <property type="entry name" value="Cyt_c_oxase-like_su1_dom"/>
</dbReference>
<dbReference type="GO" id="GO:0022904">
    <property type="term" value="P:respiratory electron transport chain"/>
    <property type="evidence" value="ECO:0007669"/>
    <property type="project" value="TreeGrafter"/>
</dbReference>
<evidence type="ECO:0000313" key="5">
    <source>
        <dbReference type="Proteomes" id="UP000317593"/>
    </source>
</evidence>
<keyword evidence="1" id="KW-0679">Respiratory chain</keyword>
<name>A0A521F0J8_9BACT</name>
<dbReference type="AlphaFoldDB" id="A0A521F0J8"/>
<feature type="domain" description="Cytochrome oxidase subunit I profile" evidence="3">
    <location>
        <begin position="33"/>
        <end position="175"/>
    </location>
</feature>
<keyword evidence="5" id="KW-1185">Reference proteome</keyword>
<feature type="transmembrane region" description="Helical" evidence="2">
    <location>
        <begin position="92"/>
        <end position="117"/>
    </location>
</feature>
<dbReference type="PANTHER" id="PTHR10422">
    <property type="entry name" value="CYTOCHROME C OXIDASE SUBUNIT 1"/>
    <property type="match status" value="1"/>
</dbReference>
<reference evidence="4 5" key="1">
    <citation type="submission" date="2017-05" db="EMBL/GenBank/DDBJ databases">
        <authorList>
            <person name="Varghese N."/>
            <person name="Submissions S."/>
        </authorList>
    </citation>
    <scope>NUCLEOTIDE SEQUENCE [LARGE SCALE GENOMIC DNA]</scope>
    <source>
        <strain evidence="4 5">DSM 21194</strain>
    </source>
</reference>
<protein>
    <submittedName>
        <fullName evidence="4">Cytochrome C and Quinol oxidase polypeptide I</fullName>
    </submittedName>
</protein>
<dbReference type="GO" id="GO:0015990">
    <property type="term" value="P:electron transport coupled proton transport"/>
    <property type="evidence" value="ECO:0007669"/>
    <property type="project" value="TreeGrafter"/>
</dbReference>
<dbReference type="InterPro" id="IPR036927">
    <property type="entry name" value="Cyt_c_oxase-like_su1_sf"/>
</dbReference>
<dbReference type="PANTHER" id="PTHR10422:SF18">
    <property type="entry name" value="CYTOCHROME C OXIDASE SUBUNIT 1"/>
    <property type="match status" value="1"/>
</dbReference>
<proteinExistence type="predicted"/>
<dbReference type="Proteomes" id="UP000317593">
    <property type="component" value="Unassembled WGS sequence"/>
</dbReference>
<dbReference type="GO" id="GO:0004129">
    <property type="term" value="F:cytochrome-c oxidase activity"/>
    <property type="evidence" value="ECO:0007669"/>
    <property type="project" value="InterPro"/>
</dbReference>
<dbReference type="GO" id="GO:0016020">
    <property type="term" value="C:membrane"/>
    <property type="evidence" value="ECO:0007669"/>
    <property type="project" value="InterPro"/>
</dbReference>
<dbReference type="GO" id="GO:0009060">
    <property type="term" value="P:aerobic respiration"/>
    <property type="evidence" value="ECO:0007669"/>
    <property type="project" value="InterPro"/>
</dbReference>
<dbReference type="InterPro" id="IPR000883">
    <property type="entry name" value="Cyt_C_Oxase_1"/>
</dbReference>
<evidence type="ECO:0000313" key="4">
    <source>
        <dbReference type="EMBL" id="SMO89722.1"/>
    </source>
</evidence>
<feature type="transmembrane region" description="Helical" evidence="2">
    <location>
        <begin position="52"/>
        <end position="72"/>
    </location>
</feature>
<keyword evidence="2" id="KW-1133">Transmembrane helix</keyword>
<evidence type="ECO:0000259" key="3">
    <source>
        <dbReference type="PROSITE" id="PS50855"/>
    </source>
</evidence>
<dbReference type="EMBL" id="FXTH01000021">
    <property type="protein sequence ID" value="SMO89722.1"/>
    <property type="molecule type" value="Genomic_DNA"/>
</dbReference>
<dbReference type="PROSITE" id="PS50855">
    <property type="entry name" value="COX1"/>
    <property type="match status" value="1"/>
</dbReference>
<keyword evidence="2" id="KW-0812">Transmembrane</keyword>
<gene>
    <name evidence="4" type="ORF">SAMN06265218_12126</name>
</gene>
<evidence type="ECO:0000256" key="1">
    <source>
        <dbReference type="ARBA" id="ARBA00022660"/>
    </source>
</evidence>
<dbReference type="SUPFAM" id="SSF81442">
    <property type="entry name" value="Cytochrome c oxidase subunit I-like"/>
    <property type="match status" value="1"/>
</dbReference>
<dbReference type="GO" id="GO:0020037">
    <property type="term" value="F:heme binding"/>
    <property type="evidence" value="ECO:0007669"/>
    <property type="project" value="InterPro"/>
</dbReference>
<evidence type="ECO:0000256" key="2">
    <source>
        <dbReference type="SAM" id="Phobius"/>
    </source>
</evidence>
<feature type="transmembrane region" description="Helical" evidence="2">
    <location>
        <begin position="137"/>
        <end position="156"/>
    </location>
</feature>
<keyword evidence="1" id="KW-0813">Transport</keyword>
<keyword evidence="1" id="KW-0249">Electron transport</keyword>
<sequence>MEKSDGIITATSLNKVSVKRYKPAPTPKEHYINSEKGIWSWLISLDHKRIGVLYLVSIIVFFIIGGIMALFIRSELWTPVKTFIEANTYNQLFTLHGAIMIFLFLVPSVPTVMGNFILPIQLGAKDLAFPRLNLSSYYIFLLGAGIMLLGIINGSVDTGWTFYMSYSSTIGGAVI</sequence>
<keyword evidence="2" id="KW-0472">Membrane</keyword>
<accession>A0A521F0J8</accession>
<organism evidence="4 5">
    <name type="scientific">Fodinibius sediminis</name>
    <dbReference type="NCBI Taxonomy" id="1214077"/>
    <lineage>
        <taxon>Bacteria</taxon>
        <taxon>Pseudomonadati</taxon>
        <taxon>Balneolota</taxon>
        <taxon>Balneolia</taxon>
        <taxon>Balneolales</taxon>
        <taxon>Balneolaceae</taxon>
        <taxon>Fodinibius</taxon>
    </lineage>
</organism>